<reference evidence="1 2" key="1">
    <citation type="journal article" date="2008" name="Nat. Biotechnol.">
        <title>Genome sequencing and analysis of the filamentous fungus Penicillium chrysogenum.</title>
        <authorList>
            <person name="van den Berg M.A."/>
            <person name="Albang R."/>
            <person name="Albermann K."/>
            <person name="Badger J.H."/>
            <person name="Daran J.-M."/>
            <person name="Driessen A.J.M."/>
            <person name="Garcia-Estrada C."/>
            <person name="Fedorova N.D."/>
            <person name="Harris D.M."/>
            <person name="Heijne W.H.M."/>
            <person name="Joardar V.S."/>
            <person name="Kiel J.A.K.W."/>
            <person name="Kovalchuk A."/>
            <person name="Martin J.F."/>
            <person name="Nierman W.C."/>
            <person name="Nijland J.G."/>
            <person name="Pronk J.T."/>
            <person name="Roubos J.A."/>
            <person name="van der Klei I.J."/>
            <person name="van Peij N.N.M.E."/>
            <person name="Veenhuis M."/>
            <person name="von Doehren H."/>
            <person name="Wagner C."/>
            <person name="Wortman J.R."/>
            <person name="Bovenberg R.A.L."/>
        </authorList>
    </citation>
    <scope>NUCLEOTIDE SEQUENCE [LARGE SCALE GENOMIC DNA]</scope>
    <source>
        <strain evidence="2">ATCC 28089 / DSM 1075 / NRRL 1951 / Wisconsin 54-1255</strain>
    </source>
</reference>
<gene>
    <name evidence="1" type="ORF">Pc12g06580</name>
    <name evidence="1" type="ORF">PCH_Pc12g06580</name>
</gene>
<evidence type="ECO:0000313" key="2">
    <source>
        <dbReference type="Proteomes" id="UP000000724"/>
    </source>
</evidence>
<proteinExistence type="predicted"/>
<dbReference type="EMBL" id="AM920427">
    <property type="protein sequence ID" value="CAP80285.1"/>
    <property type="molecule type" value="Genomic_DNA"/>
</dbReference>
<keyword evidence="2" id="KW-1185">Reference proteome</keyword>
<evidence type="ECO:0000313" key="1">
    <source>
        <dbReference type="EMBL" id="CAP80285.1"/>
    </source>
</evidence>
<dbReference type="VEuPathDB" id="FungiDB:PCH_Pc12g06580"/>
<protein>
    <submittedName>
        <fullName evidence="1">Uncharacterized protein</fullName>
    </submittedName>
</protein>
<name>B6H0F2_PENRW</name>
<dbReference type="Proteomes" id="UP000000724">
    <property type="component" value="Contig Pc00c12"/>
</dbReference>
<organism evidence="1 2">
    <name type="scientific">Penicillium rubens (strain ATCC 28089 / DSM 1075 / NRRL 1951 / Wisconsin 54-1255)</name>
    <name type="common">Penicillium chrysogenum</name>
    <dbReference type="NCBI Taxonomy" id="500485"/>
    <lineage>
        <taxon>Eukaryota</taxon>
        <taxon>Fungi</taxon>
        <taxon>Dikarya</taxon>
        <taxon>Ascomycota</taxon>
        <taxon>Pezizomycotina</taxon>
        <taxon>Eurotiomycetes</taxon>
        <taxon>Eurotiomycetidae</taxon>
        <taxon>Eurotiales</taxon>
        <taxon>Aspergillaceae</taxon>
        <taxon>Penicillium</taxon>
        <taxon>Penicillium chrysogenum species complex</taxon>
    </lineage>
</organism>
<sequence>MKLIQKYGPYFGNDHVLEAQIVEFIAILPRATTADFHNLRAIITGLCDTPQRPYQPSGAEGVLRLAYVLVSVCTTASQQFLVVQCKMQEDWSGNANLDLRRKYNSINIFLQSTAPVAVGMYMRVYQYDDAINSVGSIVDLGVPYTGESEMP</sequence>
<dbReference type="GeneID" id="8313044"/>
<dbReference type="AlphaFoldDB" id="B6H0F2"/>
<accession>B6H0F2</accession>
<dbReference type="KEGG" id="pcs:N7525_001893"/>
<dbReference type="HOGENOM" id="CLU_1732085_0_0_1"/>